<feature type="transmembrane region" description="Helical" evidence="1">
    <location>
        <begin position="94"/>
        <end position="111"/>
    </location>
</feature>
<feature type="transmembrane region" description="Helical" evidence="1">
    <location>
        <begin position="36"/>
        <end position="56"/>
    </location>
</feature>
<accession>A0A6J6U307</accession>
<dbReference type="InterPro" id="IPR000620">
    <property type="entry name" value="EamA_dom"/>
</dbReference>
<proteinExistence type="predicted"/>
<feature type="transmembrane region" description="Helical" evidence="1">
    <location>
        <begin position="68"/>
        <end position="88"/>
    </location>
</feature>
<dbReference type="Pfam" id="PF00892">
    <property type="entry name" value="EamA"/>
    <property type="match status" value="1"/>
</dbReference>
<evidence type="ECO:0000259" key="2">
    <source>
        <dbReference type="Pfam" id="PF00892"/>
    </source>
</evidence>
<evidence type="ECO:0000313" key="3">
    <source>
        <dbReference type="EMBL" id="CAB4753695.1"/>
    </source>
</evidence>
<dbReference type="SUPFAM" id="SSF103481">
    <property type="entry name" value="Multidrug resistance efflux transporter EmrE"/>
    <property type="match status" value="1"/>
</dbReference>
<feature type="transmembrane region" description="Helical" evidence="1">
    <location>
        <begin position="142"/>
        <end position="162"/>
    </location>
</feature>
<feature type="transmembrane region" description="Helical" evidence="1">
    <location>
        <begin position="232"/>
        <end position="252"/>
    </location>
</feature>
<dbReference type="EMBL" id="CAEZYZ010000152">
    <property type="protein sequence ID" value="CAB4753695.1"/>
    <property type="molecule type" value="Genomic_DNA"/>
</dbReference>
<dbReference type="AlphaFoldDB" id="A0A6J6U307"/>
<organism evidence="3">
    <name type="scientific">freshwater metagenome</name>
    <dbReference type="NCBI Taxonomy" id="449393"/>
    <lineage>
        <taxon>unclassified sequences</taxon>
        <taxon>metagenomes</taxon>
        <taxon>ecological metagenomes</taxon>
    </lineage>
</organism>
<evidence type="ECO:0000256" key="1">
    <source>
        <dbReference type="SAM" id="Phobius"/>
    </source>
</evidence>
<keyword evidence="1" id="KW-1133">Transmembrane helix</keyword>
<feature type="transmembrane region" description="Helical" evidence="1">
    <location>
        <begin position="174"/>
        <end position="195"/>
    </location>
</feature>
<dbReference type="InterPro" id="IPR037185">
    <property type="entry name" value="EmrE-like"/>
</dbReference>
<protein>
    <submittedName>
        <fullName evidence="3">Unannotated protein</fullName>
    </submittedName>
</protein>
<dbReference type="GO" id="GO:0016020">
    <property type="term" value="C:membrane"/>
    <property type="evidence" value="ECO:0007669"/>
    <property type="project" value="InterPro"/>
</dbReference>
<reference evidence="3" key="1">
    <citation type="submission" date="2020-05" db="EMBL/GenBank/DDBJ databases">
        <authorList>
            <person name="Chiriac C."/>
            <person name="Salcher M."/>
            <person name="Ghai R."/>
            <person name="Kavagutti S V."/>
        </authorList>
    </citation>
    <scope>NUCLEOTIDE SEQUENCE</scope>
</reference>
<name>A0A6J6U307_9ZZZZ</name>
<gene>
    <name evidence="3" type="ORF">UFOPK2810_00961</name>
</gene>
<sequence length="292" mass="30681">MTSPIDRAPAWSLAAVAMLSVQLGAAVSFDLFDELGVAGTAWMRITIGALGFVLIARPRYWQWTLRELRAPILLGFVSAGMTLSFLAAISLLPLGTAVAIEFLGPLLVAALHSRSRRALAWPALALVGVVLLTEPWHGTPSLAGIGFALLSGSFWGLYIVITQHVADRFDGVDGLAISLPVAAVVTAFVGLPQAWGHIDLRVLLIAVAAALLLPLIPWTLELYALRRLTKSAFGTLMSVEPAIALAIGALVLHQLPNGSQLLGIACVVMAGIAAERAGQRGDELPELASPPA</sequence>
<feature type="transmembrane region" description="Helical" evidence="1">
    <location>
        <begin position="201"/>
        <end position="220"/>
    </location>
</feature>
<keyword evidence="1" id="KW-0472">Membrane</keyword>
<feature type="transmembrane region" description="Helical" evidence="1">
    <location>
        <begin position="118"/>
        <end position="136"/>
    </location>
</feature>
<feature type="domain" description="EamA" evidence="2">
    <location>
        <begin position="143"/>
        <end position="269"/>
    </location>
</feature>
<keyword evidence="1" id="KW-0812">Transmembrane</keyword>